<accession>A0A9Q0XU37</accession>
<gene>
    <name evidence="1" type="ORF">JRQ81_016942</name>
</gene>
<sequence length="56" mass="6129">VPCLMTSVLPYGALFVPFAKSRGTSIEGNNWESSKKRDPRKKVVTGAALIHNAQRT</sequence>
<comment type="caution">
    <text evidence="1">The sequence shown here is derived from an EMBL/GenBank/DDBJ whole genome shotgun (WGS) entry which is preliminary data.</text>
</comment>
<name>A0A9Q0XU37_9SAUR</name>
<reference evidence="1" key="1">
    <citation type="journal article" date="2023" name="DNA Res.">
        <title>Chromosome-level genome assembly of Phrynocephalus forsythii using third-generation DNA sequencing and Hi-C analysis.</title>
        <authorList>
            <person name="Qi Y."/>
            <person name="Zhao W."/>
            <person name="Zhao Y."/>
            <person name="Niu C."/>
            <person name="Cao S."/>
            <person name="Zhang Y."/>
        </authorList>
    </citation>
    <scope>NUCLEOTIDE SEQUENCE</scope>
    <source>
        <tissue evidence="1">Muscle</tissue>
    </source>
</reference>
<evidence type="ECO:0000313" key="1">
    <source>
        <dbReference type="EMBL" id="KAJ7327183.1"/>
    </source>
</evidence>
<organism evidence="1 2">
    <name type="scientific">Phrynocephalus forsythii</name>
    <dbReference type="NCBI Taxonomy" id="171643"/>
    <lineage>
        <taxon>Eukaryota</taxon>
        <taxon>Metazoa</taxon>
        <taxon>Chordata</taxon>
        <taxon>Craniata</taxon>
        <taxon>Vertebrata</taxon>
        <taxon>Euteleostomi</taxon>
        <taxon>Lepidosauria</taxon>
        <taxon>Squamata</taxon>
        <taxon>Bifurcata</taxon>
        <taxon>Unidentata</taxon>
        <taxon>Episquamata</taxon>
        <taxon>Toxicofera</taxon>
        <taxon>Iguania</taxon>
        <taxon>Acrodonta</taxon>
        <taxon>Agamidae</taxon>
        <taxon>Agaminae</taxon>
        <taxon>Phrynocephalus</taxon>
    </lineage>
</organism>
<proteinExistence type="predicted"/>
<keyword evidence="2" id="KW-1185">Reference proteome</keyword>
<evidence type="ECO:0000313" key="2">
    <source>
        <dbReference type="Proteomes" id="UP001142489"/>
    </source>
</evidence>
<feature type="non-terminal residue" evidence="1">
    <location>
        <position position="1"/>
    </location>
</feature>
<dbReference type="EMBL" id="JAPFRF010000007">
    <property type="protein sequence ID" value="KAJ7327183.1"/>
    <property type="molecule type" value="Genomic_DNA"/>
</dbReference>
<dbReference type="Proteomes" id="UP001142489">
    <property type="component" value="Unassembled WGS sequence"/>
</dbReference>
<protein>
    <submittedName>
        <fullName evidence="1">Uncharacterized protein</fullName>
    </submittedName>
</protein>
<dbReference type="AlphaFoldDB" id="A0A9Q0XU37"/>